<dbReference type="PRINTS" id="PR00332">
    <property type="entry name" value="HISTRIAD"/>
</dbReference>
<gene>
    <name evidence="11" type="ORF">HOLleu_23919</name>
</gene>
<keyword evidence="2" id="KW-0378">Hydrolase</keyword>
<protein>
    <recommendedName>
        <fullName evidence="5">Adenosine 5'-monophosphoramidase HINT3</fullName>
    </recommendedName>
    <alternativeName>
        <fullName evidence="6">Histidine triad nucleotide-binding protein 3</fullName>
    </alternativeName>
</protein>
<dbReference type="Proteomes" id="UP001152320">
    <property type="component" value="Chromosome 11"/>
</dbReference>
<keyword evidence="12" id="KW-1185">Reference proteome</keyword>
<evidence type="ECO:0000256" key="7">
    <source>
        <dbReference type="PIRSR" id="PIRSR601310-1"/>
    </source>
</evidence>
<evidence type="ECO:0000256" key="9">
    <source>
        <dbReference type="PROSITE-ProRule" id="PRU00464"/>
    </source>
</evidence>
<evidence type="ECO:0000259" key="10">
    <source>
        <dbReference type="PROSITE" id="PS51084"/>
    </source>
</evidence>
<feature type="domain" description="HIT" evidence="10">
    <location>
        <begin position="36"/>
        <end position="143"/>
    </location>
</feature>
<comment type="catalytic activity">
    <reaction evidence="3">
        <text>adenosine 5'-phosphoramidate + H2O = NH4(+) + AMP</text>
        <dbReference type="Rhea" id="RHEA:67916"/>
        <dbReference type="ChEBI" id="CHEBI:15377"/>
        <dbReference type="ChEBI" id="CHEBI:28938"/>
        <dbReference type="ChEBI" id="CHEBI:57890"/>
        <dbReference type="ChEBI" id="CHEBI:456215"/>
    </reaction>
</comment>
<feature type="active site" description="Tele-AMP-histidine intermediate" evidence="7">
    <location>
        <position position="130"/>
    </location>
</feature>
<feature type="short sequence motif" description="Histidine triad motif" evidence="8 9">
    <location>
        <begin position="128"/>
        <end position="132"/>
    </location>
</feature>
<dbReference type="OrthoDB" id="1915375at2759"/>
<dbReference type="InterPro" id="IPR011146">
    <property type="entry name" value="HIT-like"/>
</dbReference>
<name>A0A9Q1BW12_HOLLE</name>
<organism evidence="11 12">
    <name type="scientific">Holothuria leucospilota</name>
    <name type="common">Black long sea cucumber</name>
    <name type="synonym">Mertensiothuria leucospilota</name>
    <dbReference type="NCBI Taxonomy" id="206669"/>
    <lineage>
        <taxon>Eukaryota</taxon>
        <taxon>Metazoa</taxon>
        <taxon>Echinodermata</taxon>
        <taxon>Eleutherozoa</taxon>
        <taxon>Echinozoa</taxon>
        <taxon>Holothuroidea</taxon>
        <taxon>Aspidochirotacea</taxon>
        <taxon>Aspidochirotida</taxon>
        <taxon>Holothuriidae</taxon>
        <taxon>Holothuria</taxon>
    </lineage>
</organism>
<dbReference type="PANTHER" id="PTHR12486">
    <property type="entry name" value="APRATAXIN-RELATED"/>
    <property type="match status" value="1"/>
</dbReference>
<reference evidence="11" key="1">
    <citation type="submission" date="2021-10" db="EMBL/GenBank/DDBJ databases">
        <title>Tropical sea cucumber genome reveals ecological adaptation and Cuvierian tubules defense mechanism.</title>
        <authorList>
            <person name="Chen T."/>
        </authorList>
    </citation>
    <scope>NUCLEOTIDE SEQUENCE</scope>
    <source>
        <strain evidence="11">Nanhai2018</strain>
        <tissue evidence="11">Muscle</tissue>
    </source>
</reference>
<comment type="caution">
    <text evidence="11">The sequence shown here is derived from an EMBL/GenBank/DDBJ whole genome shotgun (WGS) entry which is preliminary data.</text>
</comment>
<evidence type="ECO:0000256" key="1">
    <source>
        <dbReference type="ARBA" id="ARBA00022741"/>
    </source>
</evidence>
<keyword evidence="1" id="KW-0547">Nucleotide-binding</keyword>
<dbReference type="PROSITE" id="PS51084">
    <property type="entry name" value="HIT_2"/>
    <property type="match status" value="1"/>
</dbReference>
<comment type="similarity">
    <text evidence="4">Belongs to the HINT family.</text>
</comment>
<evidence type="ECO:0000256" key="5">
    <source>
        <dbReference type="ARBA" id="ARBA00039802"/>
    </source>
</evidence>
<evidence type="ECO:0000256" key="2">
    <source>
        <dbReference type="ARBA" id="ARBA00022801"/>
    </source>
</evidence>
<dbReference type="InterPro" id="IPR001310">
    <property type="entry name" value="Histidine_triad_HIT"/>
</dbReference>
<evidence type="ECO:0000256" key="6">
    <source>
        <dbReference type="ARBA" id="ARBA00042361"/>
    </source>
</evidence>
<dbReference type="Gene3D" id="3.30.428.10">
    <property type="entry name" value="HIT-like"/>
    <property type="match status" value="1"/>
</dbReference>
<evidence type="ECO:0000313" key="12">
    <source>
        <dbReference type="Proteomes" id="UP001152320"/>
    </source>
</evidence>
<dbReference type="Pfam" id="PF11969">
    <property type="entry name" value="DcpS_C"/>
    <property type="match status" value="1"/>
</dbReference>
<evidence type="ECO:0000256" key="8">
    <source>
        <dbReference type="PIRSR" id="PIRSR601310-3"/>
    </source>
</evidence>
<accession>A0A9Q1BW12</accession>
<dbReference type="SUPFAM" id="SSF54197">
    <property type="entry name" value="HIT-like"/>
    <property type="match status" value="1"/>
</dbReference>
<dbReference type="InterPro" id="IPR036265">
    <property type="entry name" value="HIT-like_sf"/>
</dbReference>
<proteinExistence type="inferred from homology"/>
<dbReference type="EMBL" id="JAIZAY010000011">
    <property type="protein sequence ID" value="KAJ8033619.1"/>
    <property type="molecule type" value="Genomic_DNA"/>
</dbReference>
<evidence type="ECO:0000256" key="3">
    <source>
        <dbReference type="ARBA" id="ARBA00024472"/>
    </source>
</evidence>
<evidence type="ECO:0000256" key="4">
    <source>
        <dbReference type="ARBA" id="ARBA00025764"/>
    </source>
</evidence>
<dbReference type="GO" id="GO:0000166">
    <property type="term" value="F:nucleotide binding"/>
    <property type="evidence" value="ECO:0007669"/>
    <property type="project" value="UniProtKB-KW"/>
</dbReference>
<dbReference type="PANTHER" id="PTHR12486:SF5">
    <property type="entry name" value="ADENOSINE 5'-MONOPHOSPHORAMIDASE HINT3"/>
    <property type="match status" value="1"/>
</dbReference>
<dbReference type="AlphaFoldDB" id="A0A9Q1BW12"/>
<evidence type="ECO:0000313" key="11">
    <source>
        <dbReference type="EMBL" id="KAJ8033619.1"/>
    </source>
</evidence>
<dbReference type="GO" id="GO:0016787">
    <property type="term" value="F:hydrolase activity"/>
    <property type="evidence" value="ECO:0007669"/>
    <property type="project" value="UniProtKB-KW"/>
</dbReference>
<sequence length="176" mass="20230">MDAGTSDCQRMEDLNEKLTSTVITEGQEAKRKEGCIFCSIATGTDTKNKIIYQNSEVVVFHDIRPASKEHLLVIPSNHIGPVKGLVKEDKPKLEYLFEVGKAVLEKRGGDISQSRCGFHWPPFHSIEHLHLHIIFPATEMTFLKRQIYRPNSLWFATYDWTLEWLEKQSNKKVTES</sequence>